<feature type="domain" description="YetF-like N-terminal transmembrane" evidence="9">
    <location>
        <begin position="3"/>
        <end position="78"/>
    </location>
</feature>
<keyword evidence="11" id="KW-1185">Reference proteome</keyword>
<evidence type="ECO:0000256" key="5">
    <source>
        <dbReference type="ARBA" id="ARBA00022989"/>
    </source>
</evidence>
<evidence type="ECO:0000259" key="8">
    <source>
        <dbReference type="Pfam" id="PF04239"/>
    </source>
</evidence>
<keyword evidence="5 7" id="KW-1133">Transmembrane helix</keyword>
<proteinExistence type="inferred from homology"/>
<comment type="subcellular location">
    <subcellularLocation>
        <location evidence="1">Cell membrane</location>
        <topology evidence="1">Multi-pass membrane protein</topology>
    </subcellularLocation>
</comment>
<comment type="caution">
    <text evidence="10">The sequence shown here is derived from an EMBL/GenBank/DDBJ whole genome shotgun (WGS) entry which is preliminary data.</text>
</comment>
<evidence type="ECO:0000256" key="7">
    <source>
        <dbReference type="SAM" id="Phobius"/>
    </source>
</evidence>
<accession>A0A1E5HCG8</accession>
<comment type="similarity">
    <text evidence="2">Belongs to the UPF0702 family.</text>
</comment>
<evidence type="ECO:0000313" key="10">
    <source>
        <dbReference type="EMBL" id="OEG22515.1"/>
    </source>
</evidence>
<dbReference type="AlphaFoldDB" id="A0A1E5HCG8"/>
<feature type="transmembrane region" description="Helical" evidence="7">
    <location>
        <begin position="61"/>
        <end position="78"/>
    </location>
</feature>
<keyword evidence="4 7" id="KW-0812">Transmembrane</keyword>
<dbReference type="OrthoDB" id="1076133at2"/>
<evidence type="ECO:0000256" key="6">
    <source>
        <dbReference type="ARBA" id="ARBA00023136"/>
    </source>
</evidence>
<dbReference type="Pfam" id="PF20730">
    <property type="entry name" value="YetF_N"/>
    <property type="match status" value="1"/>
</dbReference>
<dbReference type="EMBL" id="MIKC01000014">
    <property type="protein sequence ID" value="OEG22515.1"/>
    <property type="molecule type" value="Genomic_DNA"/>
</dbReference>
<evidence type="ECO:0000259" key="9">
    <source>
        <dbReference type="Pfam" id="PF20730"/>
    </source>
</evidence>
<protein>
    <recommendedName>
        <fullName evidence="12">DUF421 domain-containing protein</fullName>
    </recommendedName>
</protein>
<dbReference type="GO" id="GO:0005886">
    <property type="term" value="C:plasma membrane"/>
    <property type="evidence" value="ECO:0007669"/>
    <property type="project" value="UniProtKB-SubCell"/>
</dbReference>
<reference evidence="11" key="1">
    <citation type="submission" date="2016-09" db="EMBL/GenBank/DDBJ databases">
        <authorList>
            <person name="Gulvik C.A."/>
        </authorList>
    </citation>
    <scope>NUCLEOTIDE SEQUENCE [LARGE SCALE GENOMIC DNA]</scope>
    <source>
        <strain evidence="11">LMG 26676</strain>
    </source>
</reference>
<feature type="transmembrane region" description="Helical" evidence="7">
    <location>
        <begin position="6"/>
        <end position="25"/>
    </location>
</feature>
<keyword evidence="3" id="KW-1003">Cell membrane</keyword>
<feature type="domain" description="YetF C-terminal" evidence="8">
    <location>
        <begin position="82"/>
        <end position="197"/>
    </location>
</feature>
<sequence length="221" mass="25244">MDYIVVFQKLFIGYIAIVFYFHIVGRAAMAPVTPSDQIQNFFLGGMAGAVILNFTIQPIQFIFIIFIWFSIIVSVNFLKLRLTWLRDLVEGNSIELFSNNQPNKKGFFKAKLTAGDFVALLRNNGVTSIDHLKNVRIESNGQLAISLRGDDSFSKYLVIDGQINQTELSEVGKNIDWLLDYVETKKLVIEEIFLLEFNKKTEDVLIIKMDESEVTNITSFR</sequence>
<dbReference type="Pfam" id="PF04239">
    <property type="entry name" value="DUF421"/>
    <property type="match status" value="1"/>
</dbReference>
<evidence type="ECO:0008006" key="12">
    <source>
        <dbReference type="Google" id="ProtNLM"/>
    </source>
</evidence>
<organism evidence="10 11">
    <name type="scientific">Enterococcus ureilyticus</name>
    <dbReference type="NCBI Taxonomy" id="1131292"/>
    <lineage>
        <taxon>Bacteria</taxon>
        <taxon>Bacillati</taxon>
        <taxon>Bacillota</taxon>
        <taxon>Bacilli</taxon>
        <taxon>Lactobacillales</taxon>
        <taxon>Enterococcaceae</taxon>
        <taxon>Enterococcus</taxon>
    </lineage>
</organism>
<dbReference type="PANTHER" id="PTHR34582:SF6">
    <property type="entry name" value="UPF0702 TRANSMEMBRANE PROTEIN YCAP"/>
    <property type="match status" value="1"/>
</dbReference>
<dbReference type="InterPro" id="IPR048454">
    <property type="entry name" value="YetF_N"/>
</dbReference>
<dbReference type="InterPro" id="IPR007353">
    <property type="entry name" value="DUF421"/>
</dbReference>
<name>A0A1E5HCG8_9ENTE</name>
<evidence type="ECO:0000256" key="4">
    <source>
        <dbReference type="ARBA" id="ARBA00022692"/>
    </source>
</evidence>
<dbReference type="PANTHER" id="PTHR34582">
    <property type="entry name" value="UPF0702 TRANSMEMBRANE PROTEIN YCAP"/>
    <property type="match status" value="1"/>
</dbReference>
<dbReference type="STRING" id="1131292.BCR24_15000"/>
<dbReference type="InterPro" id="IPR023090">
    <property type="entry name" value="UPF0702_alpha/beta_dom_sf"/>
</dbReference>
<keyword evidence="6 7" id="KW-0472">Membrane</keyword>
<evidence type="ECO:0000256" key="3">
    <source>
        <dbReference type="ARBA" id="ARBA00022475"/>
    </source>
</evidence>
<gene>
    <name evidence="10" type="ORF">BCR24_15000</name>
</gene>
<evidence type="ECO:0000256" key="2">
    <source>
        <dbReference type="ARBA" id="ARBA00006448"/>
    </source>
</evidence>
<dbReference type="Gene3D" id="3.30.240.20">
    <property type="entry name" value="bsu07140 like domains"/>
    <property type="match status" value="2"/>
</dbReference>
<evidence type="ECO:0000256" key="1">
    <source>
        <dbReference type="ARBA" id="ARBA00004651"/>
    </source>
</evidence>
<dbReference type="Proteomes" id="UP000094469">
    <property type="component" value="Unassembled WGS sequence"/>
</dbReference>
<dbReference type="RefSeq" id="WP_069640051.1">
    <property type="nucleotide sequence ID" value="NZ_JAFBEZ010000025.1"/>
</dbReference>
<evidence type="ECO:0000313" key="11">
    <source>
        <dbReference type="Proteomes" id="UP000094469"/>
    </source>
</evidence>